<proteinExistence type="predicted"/>
<accession>K1QUZ0</accession>
<dbReference type="InParanoid" id="K1QUZ0"/>
<organism evidence="1">
    <name type="scientific">Magallana gigas</name>
    <name type="common">Pacific oyster</name>
    <name type="synonym">Crassostrea gigas</name>
    <dbReference type="NCBI Taxonomy" id="29159"/>
    <lineage>
        <taxon>Eukaryota</taxon>
        <taxon>Metazoa</taxon>
        <taxon>Spiralia</taxon>
        <taxon>Lophotrochozoa</taxon>
        <taxon>Mollusca</taxon>
        <taxon>Bivalvia</taxon>
        <taxon>Autobranchia</taxon>
        <taxon>Pteriomorphia</taxon>
        <taxon>Ostreida</taxon>
        <taxon>Ostreoidea</taxon>
        <taxon>Ostreidae</taxon>
        <taxon>Magallana</taxon>
    </lineage>
</organism>
<dbReference type="AlphaFoldDB" id="K1QUZ0"/>
<dbReference type="HOGENOM" id="CLU_2943976_0_0_1"/>
<protein>
    <submittedName>
        <fullName evidence="1">Uncharacterized protein</fullName>
    </submittedName>
</protein>
<sequence length="60" mass="6793">MSVVNIRKAVELDSTPQRILDEGSTGAYMVWGWIIIVSWNRISINSCKEKKLFTVPRPSA</sequence>
<name>K1QUZ0_MAGGI</name>
<gene>
    <name evidence="1" type="ORF">CGI_10011438</name>
</gene>
<evidence type="ECO:0000313" key="1">
    <source>
        <dbReference type="EMBL" id="EKC37458.1"/>
    </source>
</evidence>
<reference evidence="1" key="1">
    <citation type="journal article" date="2012" name="Nature">
        <title>The oyster genome reveals stress adaptation and complexity of shell formation.</title>
        <authorList>
            <person name="Zhang G."/>
            <person name="Fang X."/>
            <person name="Guo X."/>
            <person name="Li L."/>
            <person name="Luo R."/>
            <person name="Xu F."/>
            <person name="Yang P."/>
            <person name="Zhang L."/>
            <person name="Wang X."/>
            <person name="Qi H."/>
            <person name="Xiong Z."/>
            <person name="Que H."/>
            <person name="Xie Y."/>
            <person name="Holland P.W."/>
            <person name="Paps J."/>
            <person name="Zhu Y."/>
            <person name="Wu F."/>
            <person name="Chen Y."/>
            <person name="Wang J."/>
            <person name="Peng C."/>
            <person name="Meng J."/>
            <person name="Yang L."/>
            <person name="Liu J."/>
            <person name="Wen B."/>
            <person name="Zhang N."/>
            <person name="Huang Z."/>
            <person name="Zhu Q."/>
            <person name="Feng Y."/>
            <person name="Mount A."/>
            <person name="Hedgecock D."/>
            <person name="Xu Z."/>
            <person name="Liu Y."/>
            <person name="Domazet-Loso T."/>
            <person name="Du Y."/>
            <person name="Sun X."/>
            <person name="Zhang S."/>
            <person name="Liu B."/>
            <person name="Cheng P."/>
            <person name="Jiang X."/>
            <person name="Li J."/>
            <person name="Fan D."/>
            <person name="Wang W."/>
            <person name="Fu W."/>
            <person name="Wang T."/>
            <person name="Wang B."/>
            <person name="Zhang J."/>
            <person name="Peng Z."/>
            <person name="Li Y."/>
            <person name="Li N."/>
            <person name="Wang J."/>
            <person name="Chen M."/>
            <person name="He Y."/>
            <person name="Tan F."/>
            <person name="Song X."/>
            <person name="Zheng Q."/>
            <person name="Huang R."/>
            <person name="Yang H."/>
            <person name="Du X."/>
            <person name="Chen L."/>
            <person name="Yang M."/>
            <person name="Gaffney P.M."/>
            <person name="Wang S."/>
            <person name="Luo L."/>
            <person name="She Z."/>
            <person name="Ming Y."/>
            <person name="Huang W."/>
            <person name="Zhang S."/>
            <person name="Huang B."/>
            <person name="Zhang Y."/>
            <person name="Qu T."/>
            <person name="Ni P."/>
            <person name="Miao G."/>
            <person name="Wang J."/>
            <person name="Wang Q."/>
            <person name="Steinberg C.E."/>
            <person name="Wang H."/>
            <person name="Li N."/>
            <person name="Qian L."/>
            <person name="Zhang G."/>
            <person name="Li Y."/>
            <person name="Yang H."/>
            <person name="Liu X."/>
            <person name="Wang J."/>
            <person name="Yin Y."/>
            <person name="Wang J."/>
        </authorList>
    </citation>
    <scope>NUCLEOTIDE SEQUENCE [LARGE SCALE GENOMIC DNA]</scope>
    <source>
        <strain evidence="1">05x7-T-G4-1.051#20</strain>
    </source>
</reference>
<dbReference type="EMBL" id="JH815807">
    <property type="protein sequence ID" value="EKC37458.1"/>
    <property type="molecule type" value="Genomic_DNA"/>
</dbReference>